<evidence type="ECO:0000313" key="2">
    <source>
        <dbReference type="EMBL" id="KAK4812698.1"/>
    </source>
</evidence>
<comment type="caution">
    <text evidence="2">The sequence shown here is derived from an EMBL/GenBank/DDBJ whole genome shotgun (WGS) entry which is preliminary data.</text>
</comment>
<proteinExistence type="predicted"/>
<sequence length="77" mass="8791">MEACVSRISCHMQELFLVSLYIQWELRPLYLRQEKPPSVTNMPSRAPEQGSSLDRVSSTQLDKPSLTRNKTLAEVAK</sequence>
<gene>
    <name evidence="2" type="ORF">QYF61_013723</name>
</gene>
<feature type="compositionally biased region" description="Polar residues" evidence="1">
    <location>
        <begin position="38"/>
        <end position="70"/>
    </location>
</feature>
<feature type="region of interest" description="Disordered" evidence="1">
    <location>
        <begin position="35"/>
        <end position="77"/>
    </location>
</feature>
<evidence type="ECO:0000256" key="1">
    <source>
        <dbReference type="SAM" id="MobiDB-lite"/>
    </source>
</evidence>
<protein>
    <submittedName>
        <fullName evidence="2">Uncharacterized protein</fullName>
    </submittedName>
</protein>
<organism evidence="2 3">
    <name type="scientific">Mycteria americana</name>
    <name type="common">Wood stork</name>
    <dbReference type="NCBI Taxonomy" id="33587"/>
    <lineage>
        <taxon>Eukaryota</taxon>
        <taxon>Metazoa</taxon>
        <taxon>Chordata</taxon>
        <taxon>Craniata</taxon>
        <taxon>Vertebrata</taxon>
        <taxon>Euteleostomi</taxon>
        <taxon>Archelosauria</taxon>
        <taxon>Archosauria</taxon>
        <taxon>Dinosauria</taxon>
        <taxon>Saurischia</taxon>
        <taxon>Theropoda</taxon>
        <taxon>Coelurosauria</taxon>
        <taxon>Aves</taxon>
        <taxon>Neognathae</taxon>
        <taxon>Neoaves</taxon>
        <taxon>Aequornithes</taxon>
        <taxon>Ciconiiformes</taxon>
        <taxon>Ciconiidae</taxon>
        <taxon>Mycteria</taxon>
    </lineage>
</organism>
<name>A0AAN7MMH9_MYCAM</name>
<dbReference type="EMBL" id="JAUNZN010000014">
    <property type="protein sequence ID" value="KAK4812698.1"/>
    <property type="molecule type" value="Genomic_DNA"/>
</dbReference>
<evidence type="ECO:0000313" key="3">
    <source>
        <dbReference type="Proteomes" id="UP001333110"/>
    </source>
</evidence>
<dbReference type="AlphaFoldDB" id="A0AAN7MMH9"/>
<keyword evidence="3" id="KW-1185">Reference proteome</keyword>
<dbReference type="Proteomes" id="UP001333110">
    <property type="component" value="Unassembled WGS sequence"/>
</dbReference>
<accession>A0AAN7MMH9</accession>
<reference evidence="2 3" key="1">
    <citation type="journal article" date="2023" name="J. Hered.">
        <title>Chromosome-level genome of the wood stork (Mycteria americana) provides insight into avian chromosome evolution.</title>
        <authorList>
            <person name="Flamio R. Jr."/>
            <person name="Ramstad K.M."/>
        </authorList>
    </citation>
    <scope>NUCLEOTIDE SEQUENCE [LARGE SCALE GENOMIC DNA]</scope>
    <source>
        <strain evidence="2">JAX WOST 10</strain>
    </source>
</reference>